<dbReference type="EMBL" id="BMNC01000005">
    <property type="protein sequence ID" value="GGM98126.1"/>
    <property type="molecule type" value="Genomic_DNA"/>
</dbReference>
<feature type="region of interest" description="Disordered" evidence="1">
    <location>
        <begin position="363"/>
        <end position="386"/>
    </location>
</feature>
<organism evidence="2 3">
    <name type="scientific">Lentzea pudingi</name>
    <dbReference type="NCBI Taxonomy" id="1789439"/>
    <lineage>
        <taxon>Bacteria</taxon>
        <taxon>Bacillati</taxon>
        <taxon>Actinomycetota</taxon>
        <taxon>Actinomycetes</taxon>
        <taxon>Pseudonocardiales</taxon>
        <taxon>Pseudonocardiaceae</taxon>
        <taxon>Lentzea</taxon>
    </lineage>
</organism>
<dbReference type="Gene3D" id="1.10.287.1060">
    <property type="entry name" value="ESAT-6-like"/>
    <property type="match status" value="1"/>
</dbReference>
<evidence type="ECO:0000313" key="2">
    <source>
        <dbReference type="EMBL" id="GGM98126.1"/>
    </source>
</evidence>
<comment type="caution">
    <text evidence="2">The sequence shown here is derived from an EMBL/GenBank/DDBJ whole genome shotgun (WGS) entry which is preliminary data.</text>
</comment>
<dbReference type="SUPFAM" id="SSF140453">
    <property type="entry name" value="EsxAB dimer-like"/>
    <property type="match status" value="1"/>
</dbReference>
<name>A0ABQ2I4I2_9PSEU</name>
<accession>A0ABQ2I4I2</accession>
<feature type="compositionally biased region" description="Basic and acidic residues" evidence="1">
    <location>
        <begin position="364"/>
        <end position="386"/>
    </location>
</feature>
<evidence type="ECO:0000256" key="1">
    <source>
        <dbReference type="SAM" id="MobiDB-lite"/>
    </source>
</evidence>
<sequence>MVEQKIPAGGVEITVGEKTTGRKMAEATPFLGNYLKTAEAAGKFSDGADGSEVTGLVSEGAAVLGALGTSAYGIATDPIGWLVGQGLNFLISVVQPLEDAIHLVSGDGPALQQAAENFNNIAKGVADMRAKFDEDLKNAVQTWGGQTSEVAATKLGEFANGIDGVAGQAGELARMLQTSSMIMTIVEDFIKAILTELITWLVMIWIPALAAAVPSFGASTAAAGAATGVRVATTGSRVARIVAKLRQFLDKIVAFLRNLGGRFKNVGTAIKKSMADKKTNVAFADLTKEISKKDPDRGLPGVPVPAMAKLWGSDKGMIGQRVEGGFPKAMGTAAIDAVRSQFGVGTGANAGVDKPVRNFGNYLKSDEYDNTGADRPKQRIEGDLDL</sequence>
<dbReference type="InterPro" id="IPR036689">
    <property type="entry name" value="ESAT-6-like_sf"/>
</dbReference>
<protein>
    <recommendedName>
        <fullName evidence="4">WXG100 family type VII secretion target</fullName>
    </recommendedName>
</protein>
<keyword evidence="3" id="KW-1185">Reference proteome</keyword>
<evidence type="ECO:0008006" key="4">
    <source>
        <dbReference type="Google" id="ProtNLM"/>
    </source>
</evidence>
<dbReference type="Proteomes" id="UP000597656">
    <property type="component" value="Unassembled WGS sequence"/>
</dbReference>
<dbReference type="RefSeq" id="WP_189156295.1">
    <property type="nucleotide sequence ID" value="NZ_BMNC01000005.1"/>
</dbReference>
<gene>
    <name evidence="2" type="ORF">GCM10011609_40210</name>
</gene>
<evidence type="ECO:0000313" key="3">
    <source>
        <dbReference type="Proteomes" id="UP000597656"/>
    </source>
</evidence>
<proteinExistence type="predicted"/>
<reference evidence="3" key="1">
    <citation type="journal article" date="2019" name="Int. J. Syst. Evol. Microbiol.">
        <title>The Global Catalogue of Microorganisms (GCM) 10K type strain sequencing project: providing services to taxonomists for standard genome sequencing and annotation.</title>
        <authorList>
            <consortium name="The Broad Institute Genomics Platform"/>
            <consortium name="The Broad Institute Genome Sequencing Center for Infectious Disease"/>
            <person name="Wu L."/>
            <person name="Ma J."/>
        </authorList>
    </citation>
    <scope>NUCLEOTIDE SEQUENCE [LARGE SCALE GENOMIC DNA]</scope>
    <source>
        <strain evidence="3">CGMCC 4.7319</strain>
    </source>
</reference>